<evidence type="ECO:0008006" key="5">
    <source>
        <dbReference type="Google" id="ProtNLM"/>
    </source>
</evidence>
<evidence type="ECO:0000313" key="3">
    <source>
        <dbReference type="EMBL" id="SDN16664.1"/>
    </source>
</evidence>
<dbReference type="InterPro" id="IPR048000">
    <property type="entry name" value="TnsA-like"/>
</dbReference>
<evidence type="ECO:0000313" key="2">
    <source>
        <dbReference type="EMBL" id="SDN09093.1"/>
    </source>
</evidence>
<evidence type="ECO:0000313" key="1">
    <source>
        <dbReference type="EMBL" id="SDM26206.1"/>
    </source>
</evidence>
<gene>
    <name evidence="1" type="ORF">SAMN04488074_1191</name>
    <name evidence="2" type="ORF">SAMN04488074_1341</name>
    <name evidence="3" type="ORF">SAMN04488074_13735</name>
</gene>
<dbReference type="Proteomes" id="UP000199682">
    <property type="component" value="Unassembled WGS sequence"/>
</dbReference>
<dbReference type="RefSeq" id="WP_218131020.1">
    <property type="nucleotide sequence ID" value="NZ_FNET01000019.1"/>
</dbReference>
<protein>
    <recommendedName>
        <fullName evidence="5">TnsA endonuclease N terminal</fullName>
    </recommendedName>
</protein>
<dbReference type="AlphaFoldDB" id="A0A1G9YKV5"/>
<accession>A0A1G9YKV5</accession>
<sequence length="244" mass="28000">MMVAAEPCSVSIHVRRFAPEAELVCPWTEVDVGVLISALPWRTFRWHKGQKHYPGAFWSSTERDLVIYESRLELARLLFADFDRSVDHIVAQPFLLRAAVGGVLRRHIPDYLLFTSAGPLVVDVKPRHRVVKPENAFTFAWTRRVVESRGWRYEVWSEPPRAELENVRFLAGYRRDWLFDHELVAELRSADLDGATLAAACRSFPDQPAAMVRSAVLHLLWQQHFQVDLTRPLSGAHVLRRVAA</sequence>
<evidence type="ECO:0000313" key="4">
    <source>
        <dbReference type="Proteomes" id="UP000199682"/>
    </source>
</evidence>
<dbReference type="EMBL" id="FNET01000019">
    <property type="protein sequence ID" value="SDM26206.1"/>
    <property type="molecule type" value="Genomic_DNA"/>
</dbReference>
<reference evidence="2" key="2">
    <citation type="submission" date="2016-10" db="EMBL/GenBank/DDBJ databases">
        <authorList>
            <person name="de Groot N.N."/>
        </authorList>
    </citation>
    <scope>NUCLEOTIDE SEQUENCE [LARGE SCALE GENOMIC DNA]</scope>
    <source>
        <strain evidence="2">DSM 44796</strain>
    </source>
</reference>
<reference evidence="4" key="1">
    <citation type="submission" date="2016-10" db="EMBL/GenBank/DDBJ databases">
        <authorList>
            <person name="Varghese N."/>
            <person name="Submissions S."/>
        </authorList>
    </citation>
    <scope>NUCLEOTIDE SEQUENCE [LARGE SCALE GENOMIC DNA]</scope>
    <source>
        <strain evidence="4">DSM 44796</strain>
    </source>
</reference>
<name>A0A1G9YKV5_9PSEU</name>
<dbReference type="EMBL" id="FNET01000037">
    <property type="protein sequence ID" value="SDN16664.1"/>
    <property type="molecule type" value="Genomic_DNA"/>
</dbReference>
<dbReference type="NCBIfam" id="NF033179">
    <property type="entry name" value="TnsA_like_Actin"/>
    <property type="match status" value="1"/>
</dbReference>
<proteinExistence type="predicted"/>
<dbReference type="EMBL" id="FNET01000034">
    <property type="protein sequence ID" value="SDN09093.1"/>
    <property type="molecule type" value="Genomic_DNA"/>
</dbReference>
<organism evidence="2 4">
    <name type="scientific">Lentzea albidocapillata subsp. violacea</name>
    <dbReference type="NCBI Taxonomy" id="128104"/>
    <lineage>
        <taxon>Bacteria</taxon>
        <taxon>Bacillati</taxon>
        <taxon>Actinomycetota</taxon>
        <taxon>Actinomycetes</taxon>
        <taxon>Pseudonocardiales</taxon>
        <taxon>Pseudonocardiaceae</taxon>
        <taxon>Lentzea</taxon>
    </lineage>
</organism>